<gene>
    <name evidence="1" type="ORF">SVIM_LOCUS147066</name>
</gene>
<dbReference type="EMBL" id="CAADRP010000857">
    <property type="protein sequence ID" value="VFU32864.1"/>
    <property type="molecule type" value="Genomic_DNA"/>
</dbReference>
<protein>
    <submittedName>
        <fullName evidence="1">Uncharacterized protein</fullName>
    </submittedName>
</protein>
<dbReference type="AlphaFoldDB" id="A0A6N2L0N3"/>
<sequence length="67" mass="7620">MTSTLQDVVMLATLLIDKVFIAVTKQYIMHMFESNIFIGIAGNTIPIFYLTPLHTFRSFLIIIMGQP</sequence>
<evidence type="ECO:0000313" key="1">
    <source>
        <dbReference type="EMBL" id="VFU32864.1"/>
    </source>
</evidence>
<organism evidence="1">
    <name type="scientific">Salix viminalis</name>
    <name type="common">Common osier</name>
    <name type="synonym">Basket willow</name>
    <dbReference type="NCBI Taxonomy" id="40686"/>
    <lineage>
        <taxon>Eukaryota</taxon>
        <taxon>Viridiplantae</taxon>
        <taxon>Streptophyta</taxon>
        <taxon>Embryophyta</taxon>
        <taxon>Tracheophyta</taxon>
        <taxon>Spermatophyta</taxon>
        <taxon>Magnoliopsida</taxon>
        <taxon>eudicotyledons</taxon>
        <taxon>Gunneridae</taxon>
        <taxon>Pentapetalae</taxon>
        <taxon>rosids</taxon>
        <taxon>fabids</taxon>
        <taxon>Malpighiales</taxon>
        <taxon>Salicaceae</taxon>
        <taxon>Saliceae</taxon>
        <taxon>Salix</taxon>
    </lineage>
</organism>
<accession>A0A6N2L0N3</accession>
<name>A0A6N2L0N3_SALVM</name>
<reference evidence="1" key="1">
    <citation type="submission" date="2019-03" db="EMBL/GenBank/DDBJ databases">
        <authorList>
            <person name="Mank J."/>
            <person name="Almeida P."/>
        </authorList>
    </citation>
    <scope>NUCLEOTIDE SEQUENCE</scope>
    <source>
        <strain evidence="1">78183</strain>
    </source>
</reference>
<proteinExistence type="predicted"/>